<comment type="caution">
    <text evidence="1">The sequence shown here is derived from an EMBL/GenBank/DDBJ whole genome shotgun (WGS) entry which is preliminary data.</text>
</comment>
<accession>A0A9P5EI94</accession>
<protein>
    <submittedName>
        <fullName evidence="1">Uncharacterized protein</fullName>
    </submittedName>
</protein>
<proteinExistence type="predicted"/>
<keyword evidence="2" id="KW-1185">Reference proteome</keyword>
<gene>
    <name evidence="1" type="ORF">FAGAP_136</name>
</gene>
<sequence length="158" mass="17125">MNSVKGTANLDSPRSNFHFTDQLDKQEILNEESIGTSNHQAEPVSLLWSNENHNDAFTFYDDDGAPSTFKRKPCSLPLLFYDENGESTTGSHFEFDFSSLSQSEVCDGNTGGYLGLASSPIVPGALNRQEATDSKNTSSTLGDVVDEAVCPKVLKSPP</sequence>
<reference evidence="1" key="1">
    <citation type="submission" date="2020-01" db="EMBL/GenBank/DDBJ databases">
        <title>Identification and distribution of gene clusters putatively required for synthesis of sphingolipid metabolism inhibitors in phylogenetically diverse species of the filamentous fungus Fusarium.</title>
        <authorList>
            <person name="Kim H.-S."/>
            <person name="Busman M."/>
            <person name="Brown D.W."/>
            <person name="Divon H."/>
            <person name="Uhlig S."/>
            <person name="Proctor R.H."/>
        </authorList>
    </citation>
    <scope>NUCLEOTIDE SEQUENCE</scope>
    <source>
        <strain evidence="1">NRRL 31653</strain>
    </source>
</reference>
<dbReference type="EMBL" id="LUFC02000010">
    <property type="protein sequence ID" value="KAF4503587.1"/>
    <property type="molecule type" value="Genomic_DNA"/>
</dbReference>
<evidence type="ECO:0000313" key="2">
    <source>
        <dbReference type="Proteomes" id="UP000737391"/>
    </source>
</evidence>
<organism evidence="1 2">
    <name type="scientific">Fusarium agapanthi</name>
    <dbReference type="NCBI Taxonomy" id="1803897"/>
    <lineage>
        <taxon>Eukaryota</taxon>
        <taxon>Fungi</taxon>
        <taxon>Dikarya</taxon>
        <taxon>Ascomycota</taxon>
        <taxon>Pezizomycotina</taxon>
        <taxon>Sordariomycetes</taxon>
        <taxon>Hypocreomycetidae</taxon>
        <taxon>Hypocreales</taxon>
        <taxon>Nectriaceae</taxon>
        <taxon>Fusarium</taxon>
        <taxon>Fusarium fujikuroi species complex</taxon>
    </lineage>
</organism>
<dbReference type="AlphaFoldDB" id="A0A9P5EI94"/>
<dbReference type="Proteomes" id="UP000737391">
    <property type="component" value="Unassembled WGS sequence"/>
</dbReference>
<evidence type="ECO:0000313" key="1">
    <source>
        <dbReference type="EMBL" id="KAF4503587.1"/>
    </source>
</evidence>
<name>A0A9P5EI94_9HYPO</name>